<keyword evidence="6 11" id="KW-0349">Heme</keyword>
<dbReference type="InterPro" id="IPR017972">
    <property type="entry name" value="Cyt_P450_CS"/>
</dbReference>
<evidence type="ECO:0000256" key="4">
    <source>
        <dbReference type="ARBA" id="ARBA00004406"/>
    </source>
</evidence>
<evidence type="ECO:0000256" key="5">
    <source>
        <dbReference type="ARBA" id="ARBA00010617"/>
    </source>
</evidence>
<evidence type="ECO:0000313" key="14">
    <source>
        <dbReference type="Proteomes" id="UP000594454"/>
    </source>
</evidence>
<dbReference type="GO" id="GO:0005789">
    <property type="term" value="C:endoplasmic reticulum membrane"/>
    <property type="evidence" value="ECO:0007669"/>
    <property type="project" value="UniProtKB-SubCell"/>
</dbReference>
<evidence type="ECO:0000256" key="12">
    <source>
        <dbReference type="RuleBase" id="RU000461"/>
    </source>
</evidence>
<dbReference type="Proteomes" id="UP000594454">
    <property type="component" value="Chromosome 1"/>
</dbReference>
<evidence type="ECO:0000256" key="6">
    <source>
        <dbReference type="ARBA" id="ARBA00022617"/>
    </source>
</evidence>
<comment type="subcellular location">
    <subcellularLocation>
        <location evidence="4">Endoplasmic reticulum membrane</location>
        <topology evidence="4">Peripheral membrane protein</topology>
    </subcellularLocation>
    <subcellularLocation>
        <location evidence="3">Microsome membrane</location>
        <topology evidence="3">Peripheral membrane protein</topology>
    </subcellularLocation>
</comment>
<comment type="similarity">
    <text evidence="5 12">Belongs to the cytochrome P450 family.</text>
</comment>
<evidence type="ECO:0000256" key="10">
    <source>
        <dbReference type="ARBA" id="ARBA00023033"/>
    </source>
</evidence>
<evidence type="ECO:0000256" key="3">
    <source>
        <dbReference type="ARBA" id="ARBA00004174"/>
    </source>
</evidence>
<dbReference type="FunCoup" id="A0A7R8UBG8">
    <property type="interactions" value="28"/>
</dbReference>
<dbReference type="Gene3D" id="1.10.630.10">
    <property type="entry name" value="Cytochrome P450"/>
    <property type="match status" value="1"/>
</dbReference>
<dbReference type="FunFam" id="1.10.630.10:FF:000006">
    <property type="entry name" value="Cytochrome P450 302a1, mitochondrial"/>
    <property type="match status" value="1"/>
</dbReference>
<keyword evidence="7 11" id="KW-0479">Metal-binding</keyword>
<keyword evidence="9 11" id="KW-0408">Iron</keyword>
<dbReference type="GO" id="GO:0020037">
    <property type="term" value="F:heme binding"/>
    <property type="evidence" value="ECO:0007669"/>
    <property type="project" value="InterPro"/>
</dbReference>
<keyword evidence="8 12" id="KW-0560">Oxidoreductase</keyword>
<dbReference type="PANTHER" id="PTHR24279:SF120">
    <property type="entry name" value="CYTOCHROME P450"/>
    <property type="match status" value="1"/>
</dbReference>
<organism evidence="13 14">
    <name type="scientific">Hermetia illucens</name>
    <name type="common">Black soldier fly</name>
    <dbReference type="NCBI Taxonomy" id="343691"/>
    <lineage>
        <taxon>Eukaryota</taxon>
        <taxon>Metazoa</taxon>
        <taxon>Ecdysozoa</taxon>
        <taxon>Arthropoda</taxon>
        <taxon>Hexapoda</taxon>
        <taxon>Insecta</taxon>
        <taxon>Pterygota</taxon>
        <taxon>Neoptera</taxon>
        <taxon>Endopterygota</taxon>
        <taxon>Diptera</taxon>
        <taxon>Brachycera</taxon>
        <taxon>Stratiomyomorpha</taxon>
        <taxon>Stratiomyidae</taxon>
        <taxon>Hermetiinae</taxon>
        <taxon>Hermetia</taxon>
    </lineage>
</organism>
<dbReference type="SUPFAM" id="SSF48264">
    <property type="entry name" value="Cytochrome P450"/>
    <property type="match status" value="1"/>
</dbReference>
<evidence type="ECO:0000256" key="2">
    <source>
        <dbReference type="ARBA" id="ARBA00003690"/>
    </source>
</evidence>
<dbReference type="GO" id="GO:0005506">
    <property type="term" value="F:iron ion binding"/>
    <property type="evidence" value="ECO:0007669"/>
    <property type="project" value="InterPro"/>
</dbReference>
<gene>
    <name evidence="13" type="ORF">HERILL_LOCUS820</name>
</gene>
<dbReference type="GO" id="GO:0004497">
    <property type="term" value="F:monooxygenase activity"/>
    <property type="evidence" value="ECO:0007669"/>
    <property type="project" value="UniProtKB-KW"/>
</dbReference>
<dbReference type="PROSITE" id="PS00086">
    <property type="entry name" value="CYTOCHROME_P450"/>
    <property type="match status" value="1"/>
</dbReference>
<feature type="binding site" description="axial binding residue" evidence="11">
    <location>
        <position position="489"/>
    </location>
    <ligand>
        <name>heme</name>
        <dbReference type="ChEBI" id="CHEBI:30413"/>
    </ligand>
    <ligandPart>
        <name>Fe</name>
        <dbReference type="ChEBI" id="CHEBI:18248"/>
    </ligandPart>
</feature>
<dbReference type="OrthoDB" id="3945418at2759"/>
<dbReference type="InterPro" id="IPR050479">
    <property type="entry name" value="CYP11_CYP27_families"/>
</dbReference>
<protein>
    <recommendedName>
        <fullName evidence="15">Cytochrome P450</fullName>
    </recommendedName>
</protein>
<dbReference type="GO" id="GO:0016705">
    <property type="term" value="F:oxidoreductase activity, acting on paired donors, with incorporation or reduction of molecular oxygen"/>
    <property type="evidence" value="ECO:0007669"/>
    <property type="project" value="InterPro"/>
</dbReference>
<dbReference type="PANTHER" id="PTHR24279">
    <property type="entry name" value="CYTOCHROME P450"/>
    <property type="match status" value="1"/>
</dbReference>
<dbReference type="InterPro" id="IPR001128">
    <property type="entry name" value="Cyt_P450"/>
</dbReference>
<proteinExistence type="inferred from homology"/>
<dbReference type="InterPro" id="IPR002403">
    <property type="entry name" value="Cyt_P450_E_grp-IV"/>
</dbReference>
<dbReference type="InParanoid" id="A0A7R8UBG8"/>
<keyword evidence="14" id="KW-1185">Reference proteome</keyword>
<evidence type="ECO:0000256" key="8">
    <source>
        <dbReference type="ARBA" id="ARBA00023002"/>
    </source>
</evidence>
<dbReference type="PRINTS" id="PR00465">
    <property type="entry name" value="EP450IV"/>
</dbReference>
<evidence type="ECO:0000256" key="7">
    <source>
        <dbReference type="ARBA" id="ARBA00022723"/>
    </source>
</evidence>
<reference evidence="13 14" key="1">
    <citation type="submission" date="2020-11" db="EMBL/GenBank/DDBJ databases">
        <authorList>
            <person name="Wallbank WR R."/>
            <person name="Pardo Diaz C."/>
            <person name="Kozak K."/>
            <person name="Martin S."/>
            <person name="Jiggins C."/>
            <person name="Moest M."/>
            <person name="Warren A I."/>
            <person name="Generalovic N T."/>
            <person name="Byers J.R.P. K."/>
            <person name="Montejo-Kovacevich G."/>
            <person name="Yen C E."/>
        </authorList>
    </citation>
    <scope>NUCLEOTIDE SEQUENCE [LARGE SCALE GENOMIC DNA]</scope>
</reference>
<name>A0A7R8UBG8_HERIL</name>
<dbReference type="InterPro" id="IPR036396">
    <property type="entry name" value="Cyt_P450_sf"/>
</dbReference>
<comment type="function">
    <text evidence="2">May be involved in the metabolism of insect hormones and in the breakdown of synthetic insecticides.</text>
</comment>
<dbReference type="Pfam" id="PF00067">
    <property type="entry name" value="p450"/>
    <property type="match status" value="1"/>
</dbReference>
<evidence type="ECO:0000313" key="13">
    <source>
        <dbReference type="EMBL" id="CAD7077476.1"/>
    </source>
</evidence>
<dbReference type="AlphaFoldDB" id="A0A7R8UBG8"/>
<comment type="cofactor">
    <cofactor evidence="1 11">
        <name>heme</name>
        <dbReference type="ChEBI" id="CHEBI:30413"/>
    </cofactor>
</comment>
<sequence>MSKFPARFAVSLPKLMRPSGSYCISHRSQHSLVPSSNQNDSDQFAEEWKTAMPYEQLPGPTRLSLFLDFMPGGKYSNRGIKEVIRIYHEKYGSIYKIPGMFGKQDIVFTFDPKDYQTLFRTEGIWPLRLGLDSVDFYRHKRRPDVFINGGLGTEQGKLWADMRSAVNPVMMQTKIVQLYIPTIDKVADDLIQRMKVIRDPVTLELPANFEDELNRWTLEAICVIALDTRLGLIGKLDKNSKEQKFINAVKAFFRLIDELDVRPSCWKVIRTPKFYEMMNASEVITEFAIEHIQVAKKNYESRKTSIKNMKDVGVLERLIEIDSRVATVMGIDMITAGVDTTSSGLVSTLYNLALNPDKQELARQEVLEKLPQKDSLLTAENMKHMPYLRACIKESFRLTPVVDSTFRGAGRDLVLQGYRIPEGTGVAMQLWHTQMQDHVYNQAAKFLPERWLRSNKKSKSVENEVEKCPLDEPIMPFTYLPFGFGPRMCIGKRFAELEIEALLSRIIRNFRIEWHHEPLKFRTSTINSPISPLQFKMIDCQL</sequence>
<evidence type="ECO:0000256" key="1">
    <source>
        <dbReference type="ARBA" id="ARBA00001971"/>
    </source>
</evidence>
<evidence type="ECO:0000256" key="11">
    <source>
        <dbReference type="PIRSR" id="PIRSR602403-1"/>
    </source>
</evidence>
<dbReference type="CDD" id="cd11054">
    <property type="entry name" value="CYP24A1-like"/>
    <property type="match status" value="1"/>
</dbReference>
<keyword evidence="10 12" id="KW-0503">Monooxygenase</keyword>
<accession>A0A7R8UBG8</accession>
<evidence type="ECO:0000256" key="9">
    <source>
        <dbReference type="ARBA" id="ARBA00023004"/>
    </source>
</evidence>
<dbReference type="PRINTS" id="PR00385">
    <property type="entry name" value="P450"/>
</dbReference>
<evidence type="ECO:0008006" key="15">
    <source>
        <dbReference type="Google" id="ProtNLM"/>
    </source>
</evidence>
<dbReference type="EMBL" id="LR899009">
    <property type="protein sequence ID" value="CAD7077476.1"/>
    <property type="molecule type" value="Genomic_DNA"/>
</dbReference>